<evidence type="ECO:0000313" key="8">
    <source>
        <dbReference type="EMBL" id="TCC87378.1"/>
    </source>
</evidence>
<sequence length="572" mass="64853">MYMNKNISTAFSKLILFGLCFCTLLSCKKAFDLQPEDALEASQTYRNVYDADAAILGIYGKFVSLADKYVLLNELRGDLLDVTPNANAYLKQLGTQTVTSDNPYADPKPFYEVILNCNDALKNFNIMRQNKVLDNNQYYQRYTDVLFLRSWLYLQLGIHYGSVPYVTDALTNIEDIKDESKFQKITFDDLLGRLIRDTEATPKEFLNQNTSASSPTLILPMDTYLIRDGVFKFFIHRRSFLGDLNLWKGEYLKAASYYKDVMEIGTNQTTNADQQVDIFDTYRVSDDNSTDHSLKTTAVINPWTNIFAAPLADRIANWERMWTLPLTGSFSPGNPLLSLFSVSGNYLVKPSALSINNWNNQVRTDGSLTDRRGLNMSYRLNANQPEVLKFTKNYSTSLPFEKTGMWVVYRAAVMHMRFAEAANRLDRSTLAGALINNGIFGTFGTKSTYNGVADTYPFNFDGTTTTAFRGNWYRNSGIRGRAVNQNVSIDPANAMIDTEDKIIQEEALETAFEGYRWQDLLRIALRRQATDPNYLANKIAAKFEAAGDFSAAATARARLADKNNWYLPFKLK</sequence>
<evidence type="ECO:0000256" key="2">
    <source>
        <dbReference type="ARBA" id="ARBA00006275"/>
    </source>
</evidence>
<dbReference type="EMBL" id="SJSK01000007">
    <property type="protein sequence ID" value="TCC87378.1"/>
    <property type="molecule type" value="Genomic_DNA"/>
</dbReference>
<feature type="domain" description="RagB/SusD" evidence="6">
    <location>
        <begin position="478"/>
        <end position="568"/>
    </location>
</feature>
<dbReference type="InterPro" id="IPR033985">
    <property type="entry name" value="SusD-like_N"/>
</dbReference>
<proteinExistence type="inferred from homology"/>
<feature type="domain" description="SusD-like N-terminal" evidence="7">
    <location>
        <begin position="86"/>
        <end position="201"/>
    </location>
</feature>
<dbReference type="SUPFAM" id="SSF48452">
    <property type="entry name" value="TPR-like"/>
    <property type="match status" value="1"/>
</dbReference>
<comment type="similarity">
    <text evidence="2">Belongs to the SusD family.</text>
</comment>
<dbReference type="PROSITE" id="PS51257">
    <property type="entry name" value="PROKAR_LIPOPROTEIN"/>
    <property type="match status" value="1"/>
</dbReference>
<evidence type="ECO:0000259" key="7">
    <source>
        <dbReference type="Pfam" id="PF14322"/>
    </source>
</evidence>
<dbReference type="InterPro" id="IPR011990">
    <property type="entry name" value="TPR-like_helical_dom_sf"/>
</dbReference>
<organism evidence="8 9">
    <name type="scientific">Pedobacter frigiditerrae</name>
    <dbReference type="NCBI Taxonomy" id="2530452"/>
    <lineage>
        <taxon>Bacteria</taxon>
        <taxon>Pseudomonadati</taxon>
        <taxon>Bacteroidota</taxon>
        <taxon>Sphingobacteriia</taxon>
        <taxon>Sphingobacteriales</taxon>
        <taxon>Sphingobacteriaceae</taxon>
        <taxon>Pedobacter</taxon>
    </lineage>
</organism>
<keyword evidence="5" id="KW-0998">Cell outer membrane</keyword>
<dbReference type="AlphaFoldDB" id="A0A4R0ML37"/>
<evidence type="ECO:0000313" key="9">
    <source>
        <dbReference type="Proteomes" id="UP000292884"/>
    </source>
</evidence>
<dbReference type="Pfam" id="PF07980">
    <property type="entry name" value="SusD_RagB"/>
    <property type="match status" value="1"/>
</dbReference>
<comment type="subcellular location">
    <subcellularLocation>
        <location evidence="1">Cell outer membrane</location>
    </subcellularLocation>
</comment>
<evidence type="ECO:0000256" key="5">
    <source>
        <dbReference type="ARBA" id="ARBA00023237"/>
    </source>
</evidence>
<dbReference type="Proteomes" id="UP000292884">
    <property type="component" value="Unassembled WGS sequence"/>
</dbReference>
<evidence type="ECO:0000256" key="3">
    <source>
        <dbReference type="ARBA" id="ARBA00022729"/>
    </source>
</evidence>
<keyword evidence="3" id="KW-0732">Signal</keyword>
<dbReference type="InterPro" id="IPR012944">
    <property type="entry name" value="SusD_RagB_dom"/>
</dbReference>
<dbReference type="OrthoDB" id="1035036at2"/>
<dbReference type="Pfam" id="PF14322">
    <property type="entry name" value="SusD-like_3"/>
    <property type="match status" value="1"/>
</dbReference>
<evidence type="ECO:0000256" key="1">
    <source>
        <dbReference type="ARBA" id="ARBA00004442"/>
    </source>
</evidence>
<gene>
    <name evidence="8" type="ORF">EZ428_22025</name>
</gene>
<evidence type="ECO:0000256" key="4">
    <source>
        <dbReference type="ARBA" id="ARBA00023136"/>
    </source>
</evidence>
<accession>A0A4R0ML37</accession>
<dbReference type="Gene3D" id="1.25.40.390">
    <property type="match status" value="1"/>
</dbReference>
<evidence type="ECO:0000259" key="6">
    <source>
        <dbReference type="Pfam" id="PF07980"/>
    </source>
</evidence>
<name>A0A4R0ML37_9SPHI</name>
<keyword evidence="4" id="KW-0472">Membrane</keyword>
<comment type="caution">
    <text evidence="8">The sequence shown here is derived from an EMBL/GenBank/DDBJ whole genome shotgun (WGS) entry which is preliminary data.</text>
</comment>
<protein>
    <submittedName>
        <fullName evidence="8">RagB/SusD family nutrient uptake outer membrane protein</fullName>
    </submittedName>
</protein>
<keyword evidence="9" id="KW-1185">Reference proteome</keyword>
<reference evidence="8 9" key="1">
    <citation type="submission" date="2019-02" db="EMBL/GenBank/DDBJ databases">
        <title>Pedobacter sp. RP-1-13 sp. nov., isolated from Arctic soil.</title>
        <authorList>
            <person name="Dahal R.H."/>
        </authorList>
    </citation>
    <scope>NUCLEOTIDE SEQUENCE [LARGE SCALE GENOMIC DNA]</scope>
    <source>
        <strain evidence="8 9">RP-1-13</strain>
    </source>
</reference>